<name>A0A3G3MHS2_9FLOR</name>
<dbReference type="InterPro" id="IPR017077">
    <property type="entry name" value="Uncharacterised_Ycf55_algae"/>
</dbReference>
<sequence>MTKYWPNKQSIKLNLAVASLFVQTYQKFCYNLSNTTTNHLPIDITDNHRRKQLFIYVLTEIEILILDVIELDLTVENLHQLNHKILYNLISKTTKNFLSNSTISKNKRIIDYNSSYIKLFFLEHKLLLENLLIYLVFGTHAIDSKLFPFPRSETPSTYVALLMDNAIIQISNIIIFSLLDNIKSLPTISDFLINNHLCSPSYISIRSISIFRNNLIINHWINLYLQYPRNIYSSRYTVWLLNSEGLTNKRIHVNRSTEYFYLSKPQLLLILCLELQDFIIPRIKTFILILGRFIIYILITVLDNTLKVSLKALTFIINNPEK</sequence>
<protein>
    <submittedName>
        <fullName evidence="2">Uncharacterized protein</fullName>
    </submittedName>
</protein>
<evidence type="ECO:0000256" key="1">
    <source>
        <dbReference type="SAM" id="Phobius"/>
    </source>
</evidence>
<dbReference type="Pfam" id="PF12452">
    <property type="entry name" value="DUF3685"/>
    <property type="match status" value="1"/>
</dbReference>
<gene>
    <name evidence="2" type="primary">ycf55</name>
</gene>
<evidence type="ECO:0000313" key="2">
    <source>
        <dbReference type="EMBL" id="AYR06360.1"/>
    </source>
</evidence>
<keyword evidence="1" id="KW-0812">Transmembrane</keyword>
<dbReference type="InterPro" id="IPR022552">
    <property type="entry name" value="UPF_Ycf55"/>
</dbReference>
<accession>A0A3G3MHS2</accession>
<dbReference type="EMBL" id="MH281629">
    <property type="protein sequence ID" value="AYR06360.1"/>
    <property type="molecule type" value="Genomic_DNA"/>
</dbReference>
<feature type="transmembrane region" description="Helical" evidence="1">
    <location>
        <begin position="157"/>
        <end position="179"/>
    </location>
</feature>
<geneLocation type="plastid" evidence="2"/>
<keyword evidence="2" id="KW-0934">Plastid</keyword>
<organism evidence="2">
    <name type="scientific">Renouxia sp</name>
    <dbReference type="NCBI Taxonomy" id="2485823"/>
    <lineage>
        <taxon>Eukaryota</taxon>
        <taxon>Rhodophyta</taxon>
        <taxon>Florideophyceae</taxon>
        <taxon>Corallinophycidae</taxon>
        <taxon>Rhodogorgonales</taxon>
        <taxon>Rhodogorgonaceae</taxon>
        <taxon>Renouxia</taxon>
    </lineage>
</organism>
<keyword evidence="1" id="KW-1133">Transmembrane helix</keyword>
<dbReference type="AlphaFoldDB" id="A0A3G3MHS2"/>
<dbReference type="PIRSF" id="PIRSF036962">
    <property type="entry name" value="UCP036962_SignTr_Ycf55"/>
    <property type="match status" value="1"/>
</dbReference>
<proteinExistence type="predicted"/>
<keyword evidence="1" id="KW-0472">Membrane</keyword>
<feature type="transmembrane region" description="Helical" evidence="1">
    <location>
        <begin position="285"/>
        <end position="302"/>
    </location>
</feature>
<feature type="transmembrane region" description="Helical" evidence="1">
    <location>
        <begin position="116"/>
        <end position="137"/>
    </location>
</feature>
<reference evidence="2" key="1">
    <citation type="journal article" date="2018" name="Genome Biol. Evol.">
        <title>Mitochondrial and Plastid Genomes from Coralline Red Algae Provide Insights into the Incongruent Evolutionary Histories of Organelles.</title>
        <authorList>
            <person name="Lee J."/>
            <person name="Song H.J."/>
            <person name="In Park S."/>
            <person name="Lee Y.M."/>
            <person name="Jeong S.Y."/>
            <person name="Oh Cho T."/>
            <person name="Kim J.H."/>
            <person name="Choi H.G."/>
            <person name="Choi C.G."/>
            <person name="Nelson W.A."/>
            <person name="Fredericq S."/>
            <person name="Bhattacharya D."/>
            <person name="Su Yoon H."/>
        </authorList>
    </citation>
    <scope>NUCLEOTIDE SEQUENCE</scope>
</reference>